<dbReference type="GO" id="GO:0017147">
    <property type="term" value="F:Wnt-protein binding"/>
    <property type="evidence" value="ECO:0007669"/>
    <property type="project" value="TreeGrafter"/>
</dbReference>
<keyword evidence="4" id="KW-0449">Lipoprotein</keyword>
<dbReference type="SMART" id="SM00181">
    <property type="entry name" value="EGF"/>
    <property type="match status" value="2"/>
</dbReference>
<dbReference type="Gene3D" id="2.120.10.30">
    <property type="entry name" value="TolB, C-terminal domain"/>
    <property type="match status" value="2"/>
</dbReference>
<protein>
    <submittedName>
        <fullName evidence="4">Low-density lipoprotein receptor-related protein 4</fullName>
    </submittedName>
</protein>
<comment type="caution">
    <text evidence="4">The sequence shown here is derived from an EMBL/GenBank/DDBJ whole genome shotgun (WGS) entry which is preliminary data.</text>
</comment>
<accession>A0A6A4WDI0</accession>
<dbReference type="InterPro" id="IPR050778">
    <property type="entry name" value="Cueball_EGF_LRP_Nidogen"/>
</dbReference>
<dbReference type="PANTHER" id="PTHR46513:SF13">
    <property type="entry name" value="EGF-LIKE DOMAIN-CONTAINING PROTEIN"/>
    <property type="match status" value="1"/>
</dbReference>
<dbReference type="AlphaFoldDB" id="A0A6A4WDI0"/>
<dbReference type="EMBL" id="VIIS01000821">
    <property type="protein sequence ID" value="KAF0304705.1"/>
    <property type="molecule type" value="Genomic_DNA"/>
</dbReference>
<evidence type="ECO:0000259" key="3">
    <source>
        <dbReference type="SMART" id="SM00181"/>
    </source>
</evidence>
<dbReference type="InterPro" id="IPR000742">
    <property type="entry name" value="EGF"/>
</dbReference>
<evidence type="ECO:0000256" key="2">
    <source>
        <dbReference type="SAM" id="MobiDB-lite"/>
    </source>
</evidence>
<sequence>MALDPIGRHVYWLNRPAIYGRYTDVNRATYDGKSTAQVKRVNDAEHITDIDALDNRVALVRKNRTIISILDATTGEMTDLFSGAVKLRTPNPALVEPEDLLAVKLIPTTPIPETENGCSGVTGSCKDFCIPTVADGTPAATCLCPEGLQLVELACREEQPSLALLVGADRLQAVDLRTERVSTILNNLTDGSRVDVYRPPDGHQLLLFWLDAGSLFGGRWSPGGSVTDVQLLEPATDTETVEEVAVYTSQRQLYWIKKAQSEDGSGSSMVVQMSPLDHSYTKTSIKFIYTFTFGFLLLGKGDPTPHVSHPSLADAGGLDTTDSRLFWTERTTGRLWSADKKTGGDVRAVADTTAGRSLRLVQPWLRPTIAPVCEDGAAGCSHFCRRYIPGYTSEPVEAKCDCPDGMHLRDDQKTCEDGGDASGSADEFPECVSLSAK</sequence>
<keyword evidence="4" id="KW-0675">Receptor</keyword>
<gene>
    <name evidence="4" type="primary">Lrp4_3</name>
    <name evidence="4" type="ORF">FJT64_023556</name>
</gene>
<keyword evidence="5" id="KW-1185">Reference proteome</keyword>
<dbReference type="GO" id="GO:0042813">
    <property type="term" value="F:Wnt receptor activity"/>
    <property type="evidence" value="ECO:0007669"/>
    <property type="project" value="TreeGrafter"/>
</dbReference>
<organism evidence="4 5">
    <name type="scientific">Amphibalanus amphitrite</name>
    <name type="common">Striped barnacle</name>
    <name type="synonym">Balanus amphitrite</name>
    <dbReference type="NCBI Taxonomy" id="1232801"/>
    <lineage>
        <taxon>Eukaryota</taxon>
        <taxon>Metazoa</taxon>
        <taxon>Ecdysozoa</taxon>
        <taxon>Arthropoda</taxon>
        <taxon>Crustacea</taxon>
        <taxon>Multicrustacea</taxon>
        <taxon>Cirripedia</taxon>
        <taxon>Thoracica</taxon>
        <taxon>Thoracicalcarea</taxon>
        <taxon>Balanomorpha</taxon>
        <taxon>Balanoidea</taxon>
        <taxon>Balanidae</taxon>
        <taxon>Amphibalaninae</taxon>
        <taxon>Amphibalanus</taxon>
    </lineage>
</organism>
<evidence type="ECO:0000313" key="5">
    <source>
        <dbReference type="Proteomes" id="UP000440578"/>
    </source>
</evidence>
<dbReference type="GO" id="GO:0005886">
    <property type="term" value="C:plasma membrane"/>
    <property type="evidence" value="ECO:0007669"/>
    <property type="project" value="TreeGrafter"/>
</dbReference>
<dbReference type="InterPro" id="IPR011042">
    <property type="entry name" value="6-blade_b-propeller_TolB-like"/>
</dbReference>
<dbReference type="Proteomes" id="UP000440578">
    <property type="component" value="Unassembled WGS sequence"/>
</dbReference>
<feature type="domain" description="EGF-like" evidence="3">
    <location>
        <begin position="117"/>
        <end position="156"/>
    </location>
</feature>
<evidence type="ECO:0000313" key="4">
    <source>
        <dbReference type="EMBL" id="KAF0304705.1"/>
    </source>
</evidence>
<reference evidence="4 5" key="1">
    <citation type="submission" date="2019-07" db="EMBL/GenBank/DDBJ databases">
        <title>Draft genome assembly of a fouling barnacle, Amphibalanus amphitrite (Darwin, 1854): The first reference genome for Thecostraca.</title>
        <authorList>
            <person name="Kim W."/>
        </authorList>
    </citation>
    <scope>NUCLEOTIDE SEQUENCE [LARGE SCALE GENOMIC DNA]</scope>
    <source>
        <strain evidence="4">SNU_AA5</strain>
        <tissue evidence="4">Soma without cirri and trophi</tissue>
    </source>
</reference>
<feature type="domain" description="EGF-like" evidence="3">
    <location>
        <begin position="372"/>
        <end position="416"/>
    </location>
</feature>
<proteinExistence type="predicted"/>
<evidence type="ECO:0000256" key="1">
    <source>
        <dbReference type="ARBA" id="ARBA00022536"/>
    </source>
</evidence>
<feature type="region of interest" description="Disordered" evidence="2">
    <location>
        <begin position="411"/>
        <end position="437"/>
    </location>
</feature>
<keyword evidence="1" id="KW-0245">EGF-like domain</keyword>
<dbReference type="GO" id="GO:0060070">
    <property type="term" value="P:canonical Wnt signaling pathway"/>
    <property type="evidence" value="ECO:0007669"/>
    <property type="project" value="TreeGrafter"/>
</dbReference>
<name>A0A6A4WDI0_AMPAM</name>
<dbReference type="PANTHER" id="PTHR46513">
    <property type="entry name" value="VITELLOGENIN RECEPTOR-LIKE PROTEIN-RELATED-RELATED"/>
    <property type="match status" value="1"/>
</dbReference>